<feature type="transmembrane region" description="Helical" evidence="2">
    <location>
        <begin position="142"/>
        <end position="166"/>
    </location>
</feature>
<accession>A0AAD3HM00</accession>
<name>A0AAD3HM00_9CHLO</name>
<feature type="region of interest" description="Disordered" evidence="1">
    <location>
        <begin position="214"/>
        <end position="235"/>
    </location>
</feature>
<reference evidence="3 4" key="1">
    <citation type="journal article" date="2021" name="Sci. Rep.">
        <title>Genome sequencing of the multicellular alga Astrephomene provides insights into convergent evolution of germ-soma differentiation.</title>
        <authorList>
            <person name="Yamashita S."/>
            <person name="Yamamoto K."/>
            <person name="Matsuzaki R."/>
            <person name="Suzuki S."/>
            <person name="Yamaguchi H."/>
            <person name="Hirooka S."/>
            <person name="Minakuchi Y."/>
            <person name="Miyagishima S."/>
            <person name="Kawachi M."/>
            <person name="Toyoda A."/>
            <person name="Nozaki H."/>
        </authorList>
    </citation>
    <scope>NUCLEOTIDE SEQUENCE [LARGE SCALE GENOMIC DNA]</scope>
    <source>
        <strain evidence="3 4">NIES-4017</strain>
    </source>
</reference>
<keyword evidence="2" id="KW-1133">Transmembrane helix</keyword>
<proteinExistence type="predicted"/>
<keyword evidence="4" id="KW-1185">Reference proteome</keyword>
<feature type="transmembrane region" description="Helical" evidence="2">
    <location>
        <begin position="58"/>
        <end position="77"/>
    </location>
</feature>
<evidence type="ECO:0000256" key="1">
    <source>
        <dbReference type="SAM" id="MobiDB-lite"/>
    </source>
</evidence>
<comment type="caution">
    <text evidence="3">The sequence shown here is derived from an EMBL/GenBank/DDBJ whole genome shotgun (WGS) entry which is preliminary data.</text>
</comment>
<evidence type="ECO:0000256" key="2">
    <source>
        <dbReference type="SAM" id="Phobius"/>
    </source>
</evidence>
<dbReference type="Proteomes" id="UP001054857">
    <property type="component" value="Unassembled WGS sequence"/>
</dbReference>
<sequence length="301" mass="32559">MRAKVHPSGAASEWRSAQGPLPNVGFFRAQYLALREEGFLGTLAIRGKPQELRERLKAMWTTLGVVSALLSGVVLPTVISPDQQWKSDEEATPVAKAFVYCIVISFGLSFTVVMICTLLIFSIDMMPTDENIRSFVQRFQRLSDLGVFMFVCSIGTMVGGCMASIYSNYGRTTFIAMVWYLGFLLGFLGIAFISVHSYNATIIVNYRLTSTPGAMEGGERQQQGDRQQQGSQPWQPLTEAPAVNAAEGPGLIAKPTVARAPALVSAPVADVGPSAEALEESDPAQTLHTVMGMRSGVRLAS</sequence>
<dbReference type="AlphaFoldDB" id="A0AAD3HM00"/>
<feature type="transmembrane region" description="Helical" evidence="2">
    <location>
        <begin position="97"/>
        <end position="121"/>
    </location>
</feature>
<keyword evidence="2" id="KW-0812">Transmembrane</keyword>
<evidence type="ECO:0000313" key="3">
    <source>
        <dbReference type="EMBL" id="GFR45501.1"/>
    </source>
</evidence>
<evidence type="ECO:0000313" key="4">
    <source>
        <dbReference type="Proteomes" id="UP001054857"/>
    </source>
</evidence>
<gene>
    <name evidence="3" type="ORF">Agub_g6889</name>
</gene>
<protein>
    <submittedName>
        <fullName evidence="3">Uncharacterized protein</fullName>
    </submittedName>
</protein>
<keyword evidence="2" id="KW-0472">Membrane</keyword>
<organism evidence="3 4">
    <name type="scientific">Astrephomene gubernaculifera</name>
    <dbReference type="NCBI Taxonomy" id="47775"/>
    <lineage>
        <taxon>Eukaryota</taxon>
        <taxon>Viridiplantae</taxon>
        <taxon>Chlorophyta</taxon>
        <taxon>core chlorophytes</taxon>
        <taxon>Chlorophyceae</taxon>
        <taxon>CS clade</taxon>
        <taxon>Chlamydomonadales</taxon>
        <taxon>Astrephomenaceae</taxon>
        <taxon>Astrephomene</taxon>
    </lineage>
</organism>
<dbReference type="EMBL" id="BMAR01000010">
    <property type="protein sequence ID" value="GFR45501.1"/>
    <property type="molecule type" value="Genomic_DNA"/>
</dbReference>
<feature type="transmembrane region" description="Helical" evidence="2">
    <location>
        <begin position="178"/>
        <end position="198"/>
    </location>
</feature>